<dbReference type="EMBL" id="AZBU02000004">
    <property type="protein sequence ID" value="TKR82869.1"/>
    <property type="molecule type" value="Genomic_DNA"/>
</dbReference>
<dbReference type="AlphaFoldDB" id="A0A4U5NIA4"/>
<organism evidence="6 7">
    <name type="scientific">Steinernema carpocapsae</name>
    <name type="common">Entomopathogenic nematode</name>
    <dbReference type="NCBI Taxonomy" id="34508"/>
    <lineage>
        <taxon>Eukaryota</taxon>
        <taxon>Metazoa</taxon>
        <taxon>Ecdysozoa</taxon>
        <taxon>Nematoda</taxon>
        <taxon>Chromadorea</taxon>
        <taxon>Rhabditida</taxon>
        <taxon>Tylenchina</taxon>
        <taxon>Panagrolaimomorpha</taxon>
        <taxon>Strongyloidoidea</taxon>
        <taxon>Steinernematidae</taxon>
        <taxon>Steinernema</taxon>
    </lineage>
</organism>
<comment type="subunit">
    <text evidence="3">Interacts (via cytoplasmic region) with ILK.</text>
</comment>
<dbReference type="PANTHER" id="PTHR13049:SF2">
    <property type="entry name" value="COILED-COIL DOMAIN-CONTAINING PROTEIN 25"/>
    <property type="match status" value="1"/>
</dbReference>
<feature type="region of interest" description="Disordered" evidence="4">
    <location>
        <begin position="62"/>
        <end position="97"/>
    </location>
</feature>
<evidence type="ECO:0000256" key="1">
    <source>
        <dbReference type="ARBA" id="ARBA00008998"/>
    </source>
</evidence>
<feature type="domain" description="NFACT RNA-binding" evidence="5">
    <location>
        <begin position="6"/>
        <end position="44"/>
    </location>
</feature>
<dbReference type="STRING" id="34508.A0A4U5NIA4"/>
<protein>
    <recommendedName>
        <fullName evidence="2">Coiled-coil domain-containing protein 25</fullName>
    </recommendedName>
</protein>
<gene>
    <name evidence="6" type="ORF">L596_016543</name>
</gene>
<comment type="caution">
    <text evidence="6">The sequence shown here is derived from an EMBL/GenBank/DDBJ whole genome shotgun (WGS) entry which is preliminary data.</text>
</comment>
<evidence type="ECO:0000313" key="6">
    <source>
        <dbReference type="EMBL" id="TKR82869.1"/>
    </source>
</evidence>
<reference evidence="6 7" key="2">
    <citation type="journal article" date="2019" name="G3 (Bethesda)">
        <title>Hybrid Assembly of the Genome of the Entomopathogenic Nematode Steinernema carpocapsae Identifies the X-Chromosome.</title>
        <authorList>
            <person name="Serra L."/>
            <person name="Macchietto M."/>
            <person name="Macias-Munoz A."/>
            <person name="McGill C.J."/>
            <person name="Rodriguez I.M."/>
            <person name="Rodriguez B."/>
            <person name="Murad R."/>
            <person name="Mortazavi A."/>
        </authorList>
    </citation>
    <scope>NUCLEOTIDE SEQUENCE [LARGE SCALE GENOMIC DNA]</scope>
    <source>
        <strain evidence="6 7">ALL</strain>
    </source>
</reference>
<proteinExistence type="inferred from homology"/>
<evidence type="ECO:0000256" key="3">
    <source>
        <dbReference type="ARBA" id="ARBA00024214"/>
    </source>
</evidence>
<evidence type="ECO:0000259" key="5">
    <source>
        <dbReference type="Pfam" id="PF05670"/>
    </source>
</evidence>
<keyword evidence="7" id="KW-1185">Reference proteome</keyword>
<dbReference type="InterPro" id="IPR008532">
    <property type="entry name" value="NFACT_RNA-bd"/>
</dbReference>
<dbReference type="InterPro" id="IPR039730">
    <property type="entry name" value="Jlp2/Ccd25"/>
</dbReference>
<comment type="similarity">
    <text evidence="1">Belongs to the CCDC25 family.</text>
</comment>
<name>A0A4U5NIA4_STECR</name>
<dbReference type="Pfam" id="PF05670">
    <property type="entry name" value="NFACT-R_1"/>
    <property type="match status" value="1"/>
</dbReference>
<evidence type="ECO:0000256" key="4">
    <source>
        <dbReference type="SAM" id="MobiDB-lite"/>
    </source>
</evidence>
<sequence>MVRKFYSNVVSPPALLYMGRDKVENEELIRWGWPEDVWFHVDNLRRPTSTFGYHKDRRLKMYRRNSSRTAPSSSRPTVSRRHGRRDQTTGSVADRRSNGFQTILHGCKMNEVGVCYTMWENLRKTGEMDVGQIGFHSDKAVKRIKVEKKNEIVNRLNKTEIKDHIVDFQAEREARDSKLRAVEKAKKREFLSKQDEERKKMEQEKEARSYDRLFKDEKMTSNADGGNDSDDFM</sequence>
<accession>A0A4U5NIA4</accession>
<reference evidence="6 7" key="1">
    <citation type="journal article" date="2015" name="Genome Biol.">
        <title>Comparative genomics of Steinernema reveals deeply conserved gene regulatory networks.</title>
        <authorList>
            <person name="Dillman A.R."/>
            <person name="Macchietto M."/>
            <person name="Porter C.F."/>
            <person name="Rogers A."/>
            <person name="Williams B."/>
            <person name="Antoshechkin I."/>
            <person name="Lee M.M."/>
            <person name="Goodwin Z."/>
            <person name="Lu X."/>
            <person name="Lewis E.E."/>
            <person name="Goodrich-Blair H."/>
            <person name="Stock S.P."/>
            <person name="Adams B.J."/>
            <person name="Sternberg P.W."/>
            <person name="Mortazavi A."/>
        </authorList>
    </citation>
    <scope>NUCLEOTIDE SEQUENCE [LARGE SCALE GENOMIC DNA]</scope>
    <source>
        <strain evidence="6 7">ALL</strain>
    </source>
</reference>
<evidence type="ECO:0000313" key="7">
    <source>
        <dbReference type="Proteomes" id="UP000298663"/>
    </source>
</evidence>
<dbReference type="OrthoDB" id="200398at2759"/>
<evidence type="ECO:0000256" key="2">
    <source>
        <dbReference type="ARBA" id="ARBA00016700"/>
    </source>
</evidence>
<feature type="compositionally biased region" description="Low complexity" evidence="4">
    <location>
        <begin position="67"/>
        <end position="77"/>
    </location>
</feature>
<dbReference type="Proteomes" id="UP000298663">
    <property type="component" value="Unassembled WGS sequence"/>
</dbReference>
<feature type="region of interest" description="Disordered" evidence="4">
    <location>
        <begin position="186"/>
        <end position="233"/>
    </location>
</feature>
<dbReference type="PANTHER" id="PTHR13049">
    <property type="entry name" value="DUF814-RELATED"/>
    <property type="match status" value="1"/>
</dbReference>
<feature type="compositionally biased region" description="Basic and acidic residues" evidence="4">
    <location>
        <begin position="186"/>
        <end position="219"/>
    </location>
</feature>